<gene>
    <name evidence="1" type="ORF">EBB54_12270</name>
</gene>
<dbReference type="RefSeq" id="WP_125127605.1">
    <property type="nucleotide sequence ID" value="NZ_RHJS01000002.1"/>
</dbReference>
<dbReference type="EMBL" id="RHJS01000002">
    <property type="protein sequence ID" value="RRK32059.1"/>
    <property type="molecule type" value="Genomic_DNA"/>
</dbReference>
<name>A0A426DGZ4_9FIRM</name>
<dbReference type="AlphaFoldDB" id="A0A426DGZ4"/>
<dbReference type="Proteomes" id="UP000274920">
    <property type="component" value="Unassembled WGS sequence"/>
</dbReference>
<accession>A0A426DGZ4</accession>
<proteinExistence type="predicted"/>
<protein>
    <submittedName>
        <fullName evidence="1">Uncharacterized protein</fullName>
    </submittedName>
</protein>
<comment type="caution">
    <text evidence="1">The sequence shown here is derived from an EMBL/GenBank/DDBJ whole genome shotgun (WGS) entry which is preliminary data.</text>
</comment>
<organism evidence="1 2">
    <name type="scientific">Schaedlerella arabinosiphila</name>
    <dbReference type="NCBI Taxonomy" id="2044587"/>
    <lineage>
        <taxon>Bacteria</taxon>
        <taxon>Bacillati</taxon>
        <taxon>Bacillota</taxon>
        <taxon>Clostridia</taxon>
        <taxon>Lachnospirales</taxon>
        <taxon>Lachnospiraceae</taxon>
        <taxon>Schaedlerella</taxon>
    </lineage>
</organism>
<evidence type="ECO:0000313" key="2">
    <source>
        <dbReference type="Proteomes" id="UP000274920"/>
    </source>
</evidence>
<evidence type="ECO:0000313" key="1">
    <source>
        <dbReference type="EMBL" id="RRK32059.1"/>
    </source>
</evidence>
<sequence>MIGNRKGRRSRKLLKWISRYSGYWHLICTPGDEHMNMVTARNIIKCLAKHGLYEVIFVFLSVHREEEFVKNMLSYVSLDLMLKEIQHNGVDGILRVLDEHLR</sequence>
<reference evidence="1" key="1">
    <citation type="submission" date="2018-10" db="EMBL/GenBank/DDBJ databases">
        <title>Schaedlerella arabinophila gen. nov. sp. nov., isolated from the mouse intestinal tract and comparative analysis with the genome of the closely related altered Schaedler flora strain ASF502.</title>
        <authorList>
            <person name="Miyake S."/>
            <person name="Soh M."/>
            <person name="Seedorf H."/>
        </authorList>
    </citation>
    <scope>NUCLEOTIDE SEQUENCE [LARGE SCALE GENOMIC DNA]</scope>
    <source>
        <strain evidence="1">DSM 106076</strain>
    </source>
</reference>
<keyword evidence="2" id="KW-1185">Reference proteome</keyword>